<reference evidence="1" key="1">
    <citation type="submission" date="2022-06" db="EMBL/GenBank/DDBJ databases">
        <title>Vallitalea longa sp. nov., an anaerobic bacterium isolated from marine sediment.</title>
        <authorList>
            <person name="Hirano S."/>
            <person name="Terahara T."/>
            <person name="Mori K."/>
            <person name="Hamada M."/>
            <person name="Matsumoto R."/>
            <person name="Kobayashi T."/>
        </authorList>
    </citation>
    <scope>NUCLEOTIDE SEQUENCE</scope>
    <source>
        <strain evidence="1">SH18-1</strain>
    </source>
</reference>
<protein>
    <submittedName>
        <fullName evidence="1">Uncharacterized protein</fullName>
    </submittedName>
</protein>
<organism evidence="1 2">
    <name type="scientific">Vallitalea longa</name>
    <dbReference type="NCBI Taxonomy" id="2936439"/>
    <lineage>
        <taxon>Bacteria</taxon>
        <taxon>Bacillati</taxon>
        <taxon>Bacillota</taxon>
        <taxon>Clostridia</taxon>
        <taxon>Lachnospirales</taxon>
        <taxon>Vallitaleaceae</taxon>
        <taxon>Vallitalea</taxon>
    </lineage>
</organism>
<name>A0A9W5Y7T1_9FIRM</name>
<dbReference type="Proteomes" id="UP001144256">
    <property type="component" value="Unassembled WGS sequence"/>
</dbReference>
<comment type="caution">
    <text evidence="1">The sequence shown here is derived from an EMBL/GenBank/DDBJ whole genome shotgun (WGS) entry which is preliminary data.</text>
</comment>
<keyword evidence="2" id="KW-1185">Reference proteome</keyword>
<sequence length="156" mass="17831">MKKIIITGNDKISNLIFIFEDIMKKVDERYEISENSESITINVNDDSTKTTYYVIANVDNELRDIDLDIPLCRFITLGFNKKSSVTISSLGGDMDTSKTLIYCIQREIDEEEIVIEPQEFPVFVKTSWGHDIYNIMSAVTAVMLIDRSISDKLNSM</sequence>
<accession>A0A9W5Y7T1</accession>
<dbReference type="AlphaFoldDB" id="A0A9W5Y7T1"/>
<gene>
    <name evidence="1" type="ORF">SH1V18_03640</name>
</gene>
<evidence type="ECO:0000313" key="1">
    <source>
        <dbReference type="EMBL" id="GKX27884.1"/>
    </source>
</evidence>
<evidence type="ECO:0000313" key="2">
    <source>
        <dbReference type="Proteomes" id="UP001144256"/>
    </source>
</evidence>
<proteinExistence type="predicted"/>
<dbReference type="EMBL" id="BRLB01000001">
    <property type="protein sequence ID" value="GKX27884.1"/>
    <property type="molecule type" value="Genomic_DNA"/>
</dbReference>
<dbReference type="RefSeq" id="WP_281811630.1">
    <property type="nucleotide sequence ID" value="NZ_BRLB01000001.1"/>
</dbReference>